<dbReference type="InterPro" id="IPR025398">
    <property type="entry name" value="DUF4371"/>
</dbReference>
<dbReference type="SUPFAM" id="SSF53098">
    <property type="entry name" value="Ribonuclease H-like"/>
    <property type="match status" value="1"/>
</dbReference>
<dbReference type="EMBL" id="CM000782">
    <property type="protein sequence ID" value="AQK79128.1"/>
    <property type="molecule type" value="Genomic_DNA"/>
</dbReference>
<dbReference type="IntAct" id="A0A1D6LGW2">
    <property type="interactions" value="5"/>
</dbReference>
<dbReference type="PANTHER" id="PTHR35136:SF1">
    <property type="entry name" value="CYCLOEUCALENOL CYCLOISOMERASE"/>
    <property type="match status" value="1"/>
</dbReference>
<dbReference type="InParanoid" id="A0A1D6LGW2"/>
<dbReference type="InterPro" id="IPR020532">
    <property type="entry name" value="Cycloeucalenol_cycloisomerase"/>
</dbReference>
<dbReference type="AlphaFoldDB" id="A0A1D6LGW2"/>
<dbReference type="GO" id="GO:0047793">
    <property type="term" value="F:cycloeucalenol cycloisomerase activity"/>
    <property type="evidence" value="ECO:0007669"/>
    <property type="project" value="InterPro"/>
</dbReference>
<name>A0A1D6LGW2_MAIZE</name>
<dbReference type="eggNOG" id="ENOG502QPQD">
    <property type="taxonomic scope" value="Eukaryota"/>
</dbReference>
<reference evidence="2" key="1">
    <citation type="submission" date="2015-12" db="EMBL/GenBank/DDBJ databases">
        <title>Update maize B73 reference genome by single molecule sequencing technologies.</title>
        <authorList>
            <consortium name="Maize Genome Sequencing Project"/>
            <person name="Ware D."/>
        </authorList>
    </citation>
    <scope>NUCLEOTIDE SEQUENCE</scope>
    <source>
        <tissue evidence="2">Seedling</tissue>
    </source>
</reference>
<evidence type="ECO:0000313" key="2">
    <source>
        <dbReference type="EMBL" id="AQK79128.1"/>
    </source>
</evidence>
<protein>
    <submittedName>
        <fullName evidence="2">General transcription factor 2-related zinc finger protein</fullName>
    </submittedName>
</protein>
<proteinExistence type="predicted"/>
<feature type="domain" description="DUF4371" evidence="1">
    <location>
        <begin position="104"/>
        <end position="333"/>
    </location>
</feature>
<dbReference type="Pfam" id="PF14291">
    <property type="entry name" value="DUF4371"/>
    <property type="match status" value="1"/>
</dbReference>
<dbReference type="InterPro" id="IPR012337">
    <property type="entry name" value="RNaseH-like_sf"/>
</dbReference>
<dbReference type="PaxDb" id="4577-GRMZM2G353967_P01"/>
<sequence length="879" mass="100915">MSSRRYPSGSEKRKRKKRVDDLIDSQRGAIDKFFKSNASASTNPNDAFALAIVPVGTEEPTNENSREEEHVDINADDNNILKSSTSNSLSSLAHNGCRNWRNISTKLREHENSVEHFQNMNKWNELRTRMQKEETIDKDLQKQINKEKERLRQVLLRIIAIVKFLGKHNLAFRGSIEQLYSDSNGNFLACVEMIAEFDLVMQDHLRRIQNKEIHYHYLSPKIQNELIVLLSSNITRSIIKIVKEAKYFSVILDCTPDISHQEQMTLLVRCVNLSNGKINIEEYFLGFLNVDDTSGLGLFSVLLDSMKSLGLNINDIRGQGYDNGSNMKGKHQGVQKRLLDINPRALYMPCACHSLNLTLCDMAKSCGKAVSFFGIVQRIYVLFAGSTKRWNVLCKHVPIFTLKSLSNTRWESRISSIIAIRYQAKELRSTLFELSHASDIEPKDKSDAKSLFDALDNFEFLLGMVIWHDILYSVNKVSKKLQSPDMCIDSALNQIQGMVQYFEAYRNEGFPSSLIISKGIADEMGLEASFPVKRSALRKKQFDESNDQEEILETERVFKVKYFLVVVDMAITSLKTRFEELMVFKDIFGFLLISTILKSLNDTELEECCTKLGNTFSHNGSSDVERFTELEYLILGLVSTVPAFVIPLFLVGKADSVRNFKDRYWVKANIWIIIFSYVGNYFWTHYFFTVLGASYTFPSWRMNNVPHTTFLLTHACFLFYHMASNMTLRRLRHSTAHLPQSICWLFEAAWILALSYFIAYLETLAIANFIGHLKIIVDIDMLDLFPYYEFVDRDIMYKVGSLFYAIYFIVSFPMFSRIDEKDEKWSLSRVAVDSLGAAMLVTIILDLWRIFLGPIVPVPESRQCGQPGLAWFQAQNGST</sequence>
<dbReference type="PANTHER" id="PTHR35136">
    <property type="entry name" value="CYCLOEUCALENOL CYCLOISOMERASE"/>
    <property type="match status" value="1"/>
</dbReference>
<organism evidence="2">
    <name type="scientific">Zea mays</name>
    <name type="common">Maize</name>
    <dbReference type="NCBI Taxonomy" id="4577"/>
    <lineage>
        <taxon>Eukaryota</taxon>
        <taxon>Viridiplantae</taxon>
        <taxon>Streptophyta</taxon>
        <taxon>Embryophyta</taxon>
        <taxon>Tracheophyta</taxon>
        <taxon>Spermatophyta</taxon>
        <taxon>Magnoliopsida</taxon>
        <taxon>Liliopsida</taxon>
        <taxon>Poales</taxon>
        <taxon>Poaceae</taxon>
        <taxon>PACMAD clade</taxon>
        <taxon>Panicoideae</taxon>
        <taxon>Andropogonodae</taxon>
        <taxon>Andropogoneae</taxon>
        <taxon>Tripsacinae</taxon>
        <taxon>Zea</taxon>
    </lineage>
</organism>
<dbReference type="ExpressionAtlas" id="A0A1D6LGW2">
    <property type="expression patterns" value="baseline and differential"/>
</dbReference>
<evidence type="ECO:0000259" key="1">
    <source>
        <dbReference type="Pfam" id="PF14291"/>
    </source>
</evidence>
<dbReference type="STRING" id="4577.A0A1D6LGW2"/>
<accession>A0A1D6LGW2</accession>
<gene>
    <name evidence="2" type="ORF">ZEAMMB73_Zm00001d035503</name>
</gene>